<keyword evidence="7" id="KW-0449">Lipoprotein</keyword>
<dbReference type="AlphaFoldDB" id="F8FHX7"/>
<dbReference type="GO" id="GO:0016020">
    <property type="term" value="C:membrane"/>
    <property type="evidence" value="ECO:0007669"/>
    <property type="project" value="UniProtKB-SubCell"/>
</dbReference>
<reference evidence="11 12" key="2">
    <citation type="journal article" date="2013" name="Genome Announc.">
        <title>Genome Sequence of Growth-Improving Paenibacillus mucilaginosus Strain KNP414.</title>
        <authorList>
            <person name="Lu J.J."/>
            <person name="Wang J.F."/>
            <person name="Hu X.F."/>
        </authorList>
    </citation>
    <scope>NUCLEOTIDE SEQUENCE [LARGE SCALE GENOMIC DNA]</scope>
    <source>
        <strain evidence="11 12">KNP414</strain>
    </source>
</reference>
<evidence type="ECO:0000256" key="7">
    <source>
        <dbReference type="ARBA" id="ARBA00023288"/>
    </source>
</evidence>
<dbReference type="InterPro" id="IPR008844">
    <property type="entry name" value="Spore_GerAC-like"/>
</dbReference>
<proteinExistence type="inferred from homology"/>
<name>F8FHX7_PAEMK</name>
<evidence type="ECO:0000259" key="10">
    <source>
        <dbReference type="Pfam" id="PF25198"/>
    </source>
</evidence>
<evidence type="ECO:0000256" key="2">
    <source>
        <dbReference type="ARBA" id="ARBA00007886"/>
    </source>
</evidence>
<protein>
    <recommendedName>
        <fullName evidence="13">Germination protein, Ger(X)C family</fullName>
    </recommendedName>
</protein>
<sequence>MNWMRRISVSFSLLLLLTGCWDQAELPEKGFVMGLAIDENEKGKFLLTAQIFKPVQAVGGKGNQMSYLHIVGEDYSIAKAIRDIPSRLGRKMQWSHLRVVIISEALARDKGLSDLMEFFYRDHEPRIIAPVMITQGRASDVLRRKPLIENTLSQQLFEGQRASAAHNAKTLDMNLLLLGKMTRSEVGSSMIPYVFQSEIDGTPVINIEGAALLKKGTMTGRLDGEKMEGVQMLLNKYGSGMVKIPCGKGEDPMKNESVEVLSLRSSMKPDFSRRPPVIRYAVKVQAAIVELTCSRKAETEDEAKAFADRAGMVIKRKLEGATGYLKKIKFDALGLGNVLYRKDPSLWKQWKPEWDDLFAETSFQFDVEVTLRSSGTNVGHSALHNK</sequence>
<dbReference type="InterPro" id="IPR038501">
    <property type="entry name" value="Spore_GerAC_C_sf"/>
</dbReference>
<dbReference type="PROSITE" id="PS51257">
    <property type="entry name" value="PROKAR_LIPOPROTEIN"/>
    <property type="match status" value="1"/>
</dbReference>
<feature type="domain" description="Spore germination GerAC-like C-terminal" evidence="9">
    <location>
        <begin position="208"/>
        <end position="375"/>
    </location>
</feature>
<evidence type="ECO:0000256" key="4">
    <source>
        <dbReference type="ARBA" id="ARBA00022729"/>
    </source>
</evidence>
<dbReference type="PATRIC" id="fig|1036673.3.peg.4414"/>
<evidence type="ECO:0000256" key="1">
    <source>
        <dbReference type="ARBA" id="ARBA00004635"/>
    </source>
</evidence>
<comment type="similarity">
    <text evidence="2">Belongs to the GerABKC lipoprotein family.</text>
</comment>
<evidence type="ECO:0000313" key="12">
    <source>
        <dbReference type="Proteomes" id="UP000006620"/>
    </source>
</evidence>
<keyword evidence="4 8" id="KW-0732">Signal</keyword>
<dbReference type="Pfam" id="PF25198">
    <property type="entry name" value="Spore_GerAC_N"/>
    <property type="match status" value="1"/>
</dbReference>
<dbReference type="Pfam" id="PF05504">
    <property type="entry name" value="Spore_GerAC"/>
    <property type="match status" value="1"/>
</dbReference>
<evidence type="ECO:0000313" key="11">
    <source>
        <dbReference type="EMBL" id="AEI43319.1"/>
    </source>
</evidence>
<dbReference type="KEGG" id="pms:KNP414_04789"/>
<evidence type="ECO:0000256" key="6">
    <source>
        <dbReference type="ARBA" id="ARBA00023139"/>
    </source>
</evidence>
<reference evidence="12" key="1">
    <citation type="submission" date="2011-06" db="EMBL/GenBank/DDBJ databases">
        <title>Complete genome sequence of Paenibacillus mucilaginosus KNP414.</title>
        <authorList>
            <person name="Wang J."/>
            <person name="Hu S."/>
            <person name="Hu X."/>
            <person name="Zhang B."/>
            <person name="Dong D."/>
            <person name="Zhang S."/>
            <person name="Zhao K."/>
            <person name="Wu D."/>
        </authorList>
    </citation>
    <scope>NUCLEOTIDE SEQUENCE [LARGE SCALE GENOMIC DNA]</scope>
    <source>
        <strain evidence="12">KNP414</strain>
    </source>
</reference>
<evidence type="ECO:0000256" key="3">
    <source>
        <dbReference type="ARBA" id="ARBA00022544"/>
    </source>
</evidence>
<feature type="domain" description="Spore germination protein N-terminal" evidence="10">
    <location>
        <begin position="22"/>
        <end position="194"/>
    </location>
</feature>
<dbReference type="NCBIfam" id="TIGR02887">
    <property type="entry name" value="spore_ger_x_C"/>
    <property type="match status" value="1"/>
</dbReference>
<accession>F8FHX7</accession>
<keyword evidence="5" id="KW-0472">Membrane</keyword>
<gene>
    <name evidence="11" type="ordered locus">KNP414_04789</name>
</gene>
<feature type="signal peptide" evidence="8">
    <location>
        <begin position="1"/>
        <end position="24"/>
    </location>
</feature>
<dbReference type="Proteomes" id="UP000006620">
    <property type="component" value="Chromosome"/>
</dbReference>
<dbReference type="InterPro" id="IPR057336">
    <property type="entry name" value="GerAC_N"/>
</dbReference>
<dbReference type="Gene3D" id="3.30.300.210">
    <property type="entry name" value="Nutrient germinant receptor protein C, domain 3"/>
    <property type="match status" value="1"/>
</dbReference>
<evidence type="ECO:0000256" key="8">
    <source>
        <dbReference type="SAM" id="SignalP"/>
    </source>
</evidence>
<organism evidence="11 12">
    <name type="scientific">Paenibacillus mucilaginosus (strain KNP414)</name>
    <dbReference type="NCBI Taxonomy" id="1036673"/>
    <lineage>
        <taxon>Bacteria</taxon>
        <taxon>Bacillati</taxon>
        <taxon>Bacillota</taxon>
        <taxon>Bacilli</taxon>
        <taxon>Bacillales</taxon>
        <taxon>Paenibacillaceae</taxon>
        <taxon>Paenibacillus</taxon>
    </lineage>
</organism>
<evidence type="ECO:0000256" key="5">
    <source>
        <dbReference type="ARBA" id="ARBA00023136"/>
    </source>
</evidence>
<dbReference type="EMBL" id="CP002869">
    <property type="protein sequence ID" value="AEI43319.1"/>
    <property type="molecule type" value="Genomic_DNA"/>
</dbReference>
<dbReference type="PANTHER" id="PTHR35789">
    <property type="entry name" value="SPORE GERMINATION PROTEIN B3"/>
    <property type="match status" value="1"/>
</dbReference>
<comment type="subcellular location">
    <subcellularLocation>
        <location evidence="1">Membrane</location>
        <topology evidence="1">Lipid-anchor</topology>
    </subcellularLocation>
</comment>
<keyword evidence="3" id="KW-0309">Germination</keyword>
<dbReference type="GO" id="GO:0009847">
    <property type="term" value="P:spore germination"/>
    <property type="evidence" value="ECO:0007669"/>
    <property type="project" value="InterPro"/>
</dbReference>
<keyword evidence="6" id="KW-0564">Palmitate</keyword>
<feature type="chain" id="PRO_5039558792" description="Germination protein, Ger(X)C family" evidence="8">
    <location>
        <begin position="25"/>
        <end position="386"/>
    </location>
</feature>
<evidence type="ECO:0000259" key="9">
    <source>
        <dbReference type="Pfam" id="PF05504"/>
    </source>
</evidence>
<dbReference type="InterPro" id="IPR046953">
    <property type="entry name" value="Spore_GerAC-like_C"/>
</dbReference>
<dbReference type="RefSeq" id="WP_013918472.1">
    <property type="nucleotide sequence ID" value="NC_015690.1"/>
</dbReference>
<dbReference type="PANTHER" id="PTHR35789:SF1">
    <property type="entry name" value="SPORE GERMINATION PROTEIN B3"/>
    <property type="match status" value="1"/>
</dbReference>
<evidence type="ECO:0008006" key="13">
    <source>
        <dbReference type="Google" id="ProtNLM"/>
    </source>
</evidence>
<dbReference type="HOGENOM" id="CLU_051140_0_0_9"/>